<accession>A0A558C3N1</accession>
<protein>
    <recommendedName>
        <fullName evidence="3">STAS/SEC14 domain-containing protein</fullName>
    </recommendedName>
</protein>
<reference evidence="1 2" key="1">
    <citation type="submission" date="2019-07" db="EMBL/GenBank/DDBJ databases">
        <title>Hymenobacter sp. straun FUR1 Genome sequencing and assembly.</title>
        <authorList>
            <person name="Chhetri G."/>
        </authorList>
    </citation>
    <scope>NUCLEOTIDE SEQUENCE [LARGE SCALE GENOMIC DNA]</scope>
    <source>
        <strain evidence="1 2">Fur1</strain>
    </source>
</reference>
<comment type="caution">
    <text evidence="1">The sequence shown here is derived from an EMBL/GenBank/DDBJ whole genome shotgun (WGS) entry which is preliminary data.</text>
</comment>
<dbReference type="OrthoDB" id="893408at2"/>
<organism evidence="1 2">
    <name type="scientific">Hymenobacter setariae</name>
    <dbReference type="NCBI Taxonomy" id="2594794"/>
    <lineage>
        <taxon>Bacteria</taxon>
        <taxon>Pseudomonadati</taxon>
        <taxon>Bacteroidota</taxon>
        <taxon>Cytophagia</taxon>
        <taxon>Cytophagales</taxon>
        <taxon>Hymenobacteraceae</taxon>
        <taxon>Hymenobacter</taxon>
    </lineage>
</organism>
<sequence>MQLQLLSAPACLTIYYDATSDCLFLDWAGKLTLSAVQEACVAVAQCYTVRPYSRVLSSTRLVTDSESRVGPWLRAEFFLYLAVTGVQQVAWVSAPSLQGRHLAQSLGHRLPGLALAFFDTIEAAFTWLQQPMAAPAEALFSSRPTTTHVRLAQGVEVIRQEMRLVQQEVQLLQQKVVGRPTASQRP</sequence>
<dbReference type="Proteomes" id="UP000317624">
    <property type="component" value="Unassembled WGS sequence"/>
</dbReference>
<evidence type="ECO:0000313" key="2">
    <source>
        <dbReference type="Proteomes" id="UP000317624"/>
    </source>
</evidence>
<dbReference type="RefSeq" id="WP_144844657.1">
    <property type="nucleotide sequence ID" value="NZ_VMRJ01000001.1"/>
</dbReference>
<keyword evidence="2" id="KW-1185">Reference proteome</keyword>
<dbReference type="AlphaFoldDB" id="A0A558C3N1"/>
<gene>
    <name evidence="1" type="ORF">FNT36_04190</name>
</gene>
<name>A0A558C3N1_9BACT</name>
<dbReference type="EMBL" id="VMRJ01000001">
    <property type="protein sequence ID" value="TVT43297.1"/>
    <property type="molecule type" value="Genomic_DNA"/>
</dbReference>
<proteinExistence type="predicted"/>
<evidence type="ECO:0000313" key="1">
    <source>
        <dbReference type="EMBL" id="TVT43297.1"/>
    </source>
</evidence>
<evidence type="ECO:0008006" key="3">
    <source>
        <dbReference type="Google" id="ProtNLM"/>
    </source>
</evidence>